<dbReference type="PANTHER" id="PTHR45749">
    <property type="match status" value="1"/>
</dbReference>
<evidence type="ECO:0000313" key="7">
    <source>
        <dbReference type="Proteomes" id="UP000663829"/>
    </source>
</evidence>
<name>A0A814ZXG7_9BILA</name>
<dbReference type="AlphaFoldDB" id="A0A814ZXG7"/>
<dbReference type="Proteomes" id="UP000682733">
    <property type="component" value="Unassembled WGS sequence"/>
</dbReference>
<dbReference type="PANTHER" id="PTHR45749:SF21">
    <property type="entry name" value="DUF4371 DOMAIN-CONTAINING PROTEIN"/>
    <property type="match status" value="1"/>
</dbReference>
<evidence type="ECO:0000256" key="1">
    <source>
        <dbReference type="SAM" id="MobiDB-lite"/>
    </source>
</evidence>
<dbReference type="SUPFAM" id="SSF53098">
    <property type="entry name" value="Ribonuclease H-like"/>
    <property type="match status" value="1"/>
</dbReference>
<comment type="caution">
    <text evidence="3">The sequence shown here is derived from an EMBL/GenBank/DDBJ whole genome shotgun (WGS) entry which is preliminary data.</text>
</comment>
<dbReference type="EMBL" id="CAJOBA010043577">
    <property type="protein sequence ID" value="CAF4151631.1"/>
    <property type="molecule type" value="Genomic_DNA"/>
</dbReference>
<accession>A0A814ZXG7</accession>
<gene>
    <name evidence="3" type="ORF">GPM918_LOCUS26061</name>
    <name evidence="4" type="ORF">OVA965_LOCUS30315</name>
    <name evidence="5" type="ORF">SRO942_LOCUS26150</name>
    <name evidence="6" type="ORF">TMI583_LOCUS31114</name>
</gene>
<reference evidence="3" key="1">
    <citation type="submission" date="2021-02" db="EMBL/GenBank/DDBJ databases">
        <authorList>
            <person name="Nowell W R."/>
        </authorList>
    </citation>
    <scope>NUCLEOTIDE SEQUENCE</scope>
</reference>
<dbReference type="InterPro" id="IPR008906">
    <property type="entry name" value="HATC_C_dom"/>
</dbReference>
<dbReference type="Pfam" id="PF05699">
    <property type="entry name" value="Dimer_Tnp_hAT"/>
    <property type="match status" value="1"/>
</dbReference>
<dbReference type="Proteomes" id="UP000663829">
    <property type="component" value="Unassembled WGS sequence"/>
</dbReference>
<feature type="domain" description="TTF-type" evidence="2">
    <location>
        <begin position="240"/>
        <end position="332"/>
    </location>
</feature>
<evidence type="ECO:0000313" key="3">
    <source>
        <dbReference type="EMBL" id="CAF1249476.1"/>
    </source>
</evidence>
<dbReference type="GO" id="GO:0046983">
    <property type="term" value="F:protein dimerization activity"/>
    <property type="evidence" value="ECO:0007669"/>
    <property type="project" value="InterPro"/>
</dbReference>
<evidence type="ECO:0000313" key="4">
    <source>
        <dbReference type="EMBL" id="CAF1340347.1"/>
    </source>
</evidence>
<dbReference type="EMBL" id="CAJNOK010021951">
    <property type="protein sequence ID" value="CAF1340347.1"/>
    <property type="molecule type" value="Genomic_DNA"/>
</dbReference>
<dbReference type="OrthoDB" id="10066664at2759"/>
<evidence type="ECO:0000313" key="5">
    <source>
        <dbReference type="EMBL" id="CAF4018002.1"/>
    </source>
</evidence>
<dbReference type="Pfam" id="PF14291">
    <property type="entry name" value="DUF4371"/>
    <property type="match status" value="1"/>
</dbReference>
<evidence type="ECO:0000259" key="2">
    <source>
        <dbReference type="SMART" id="SM00597"/>
    </source>
</evidence>
<evidence type="ECO:0000313" key="6">
    <source>
        <dbReference type="EMBL" id="CAF4151631.1"/>
    </source>
</evidence>
<protein>
    <recommendedName>
        <fullName evidence="2">TTF-type domain-containing protein</fullName>
    </recommendedName>
</protein>
<dbReference type="InterPro" id="IPR012337">
    <property type="entry name" value="RNaseH-like_sf"/>
</dbReference>
<dbReference type="Proteomes" id="UP000677228">
    <property type="component" value="Unassembled WGS sequence"/>
</dbReference>
<organism evidence="3 7">
    <name type="scientific">Didymodactylos carnosus</name>
    <dbReference type="NCBI Taxonomy" id="1234261"/>
    <lineage>
        <taxon>Eukaryota</taxon>
        <taxon>Metazoa</taxon>
        <taxon>Spiralia</taxon>
        <taxon>Gnathifera</taxon>
        <taxon>Rotifera</taxon>
        <taxon>Eurotatoria</taxon>
        <taxon>Bdelloidea</taxon>
        <taxon>Philodinida</taxon>
        <taxon>Philodinidae</taxon>
        <taxon>Didymodactylos</taxon>
    </lineage>
</organism>
<dbReference type="InterPro" id="IPR006580">
    <property type="entry name" value="Znf_TTF"/>
</dbReference>
<dbReference type="InterPro" id="IPR025398">
    <property type="entry name" value="DUF4371"/>
</dbReference>
<dbReference type="SMART" id="SM00597">
    <property type="entry name" value="ZnF_TTF"/>
    <property type="match status" value="1"/>
</dbReference>
<dbReference type="EMBL" id="CAJNOQ010010353">
    <property type="protein sequence ID" value="CAF1249476.1"/>
    <property type="molecule type" value="Genomic_DNA"/>
</dbReference>
<sequence>MSSNQIGHCPLCFTQVLVRNFKRHCTDKHSSVDSEEKYQKQLSKLKASIENVNVAINTTTKQTTTISSFFLRWKSHLYNSQQMLSKLLHLSIINQNQWKQEMSMINENVNMKELNTISIRGQIGGELKYLIEKKNEAVRLIDMSFDSNISDKTFLIEASSYLKSLEHEMSGLLDTCNKALDEIKPINIRIENIETDSITRDPAFNKKFNEEELRYLVEKGPYQPILSSYPINETLKAKQDTCHFNKNWYSQYPLLEYSPSKDVLFCFSCRLFADGPGSEQKEEAWITTGVNTWNKLTCSKGQNRGGKFETHFKSKTHTSSLQRYLNFRHRQNNIDILLDKKIQEQQQQKVQLAKSNEEAIKILIDCARYLARQDIAFRGHTDEESNFVQLVNLLSRHNPVLQRWLNETENRSYKVTYMGHRSQNEFIQIIGEEIQRLNLNRIRQGTYYSIMADSTPDSNRQDMFTLVIRFVNDQLIPEERFVSIKELYSKTGDGLADHILEVLNELDLNPEHLIAQSYDFASNMSGRFNGVQAKISEKLQKHIIYIPCSAHRSNTALKHACDASLDITCLFGILQTLYNFFTSSSKREIFQALDDIIDDKAFDQDTRKEGISIVKNMKTFNFICYLIFMKNVMSMTNALTTEFQRTKLDVITAAEILSGTINVLQRERDDDNNLKNIITVAENWSKSYDINPDEEFNKHHRPRRPPRRIDQNPSTAHVFTRSTQLIKHTLAEETTNLQEAAKFIFERKSLLLHIYQAFQFLLTMPVTMANNERLFSKMKIIKNRFRTQMKDDRLEQLLLQ</sequence>
<proteinExistence type="predicted"/>
<keyword evidence="7" id="KW-1185">Reference proteome</keyword>
<feature type="region of interest" description="Disordered" evidence="1">
    <location>
        <begin position="692"/>
        <end position="712"/>
    </location>
</feature>
<dbReference type="Proteomes" id="UP000681722">
    <property type="component" value="Unassembled WGS sequence"/>
</dbReference>
<dbReference type="EMBL" id="CAJOBC010013960">
    <property type="protein sequence ID" value="CAF4018002.1"/>
    <property type="molecule type" value="Genomic_DNA"/>
</dbReference>